<dbReference type="InterPro" id="IPR007891">
    <property type="entry name" value="CHASE3"/>
</dbReference>
<evidence type="ECO:0000256" key="1">
    <source>
        <dbReference type="ARBA" id="ARBA00000085"/>
    </source>
</evidence>
<comment type="catalytic activity">
    <reaction evidence="1">
        <text>ATP + protein L-histidine = ADP + protein N-phospho-L-histidine.</text>
        <dbReference type="EC" id="2.7.13.3"/>
    </reaction>
</comment>
<name>A0A2S6NGI4_RHOGL</name>
<dbReference type="PROSITE" id="PS50110">
    <property type="entry name" value="RESPONSE_REGULATORY"/>
    <property type="match status" value="1"/>
</dbReference>
<dbReference type="Pfam" id="PF02518">
    <property type="entry name" value="HATPase_c"/>
    <property type="match status" value="1"/>
</dbReference>
<dbReference type="SUPFAM" id="SSF52172">
    <property type="entry name" value="CheY-like"/>
    <property type="match status" value="1"/>
</dbReference>
<feature type="domain" description="PAC" evidence="9">
    <location>
        <begin position="442"/>
        <end position="494"/>
    </location>
</feature>
<dbReference type="InterPro" id="IPR003661">
    <property type="entry name" value="HisK_dim/P_dom"/>
</dbReference>
<proteinExistence type="predicted"/>
<dbReference type="Gene3D" id="3.30.450.20">
    <property type="entry name" value="PAS domain"/>
    <property type="match status" value="3"/>
</dbReference>
<dbReference type="InterPro" id="IPR004358">
    <property type="entry name" value="Sig_transdc_His_kin-like_C"/>
</dbReference>
<dbReference type="SMART" id="SM00388">
    <property type="entry name" value="HisKA"/>
    <property type="match status" value="1"/>
</dbReference>
<keyword evidence="3 4" id="KW-0597">Phosphoprotein</keyword>
<dbReference type="Pfam" id="PF08447">
    <property type="entry name" value="PAS_3"/>
    <property type="match status" value="1"/>
</dbReference>
<dbReference type="InterPro" id="IPR013656">
    <property type="entry name" value="PAS_4"/>
</dbReference>
<dbReference type="EC" id="2.7.13.3" evidence="2"/>
<dbReference type="Gene3D" id="1.10.287.130">
    <property type="match status" value="1"/>
</dbReference>
<feature type="domain" description="PAS" evidence="8">
    <location>
        <begin position="245"/>
        <end position="299"/>
    </location>
</feature>
<dbReference type="EMBL" id="NHRY01000139">
    <property type="protein sequence ID" value="PPQ33694.1"/>
    <property type="molecule type" value="Genomic_DNA"/>
</dbReference>
<dbReference type="PANTHER" id="PTHR43065:SF49">
    <property type="entry name" value="HISTIDINE KINASE"/>
    <property type="match status" value="1"/>
</dbReference>
<dbReference type="Gene3D" id="3.40.50.2300">
    <property type="match status" value="1"/>
</dbReference>
<evidence type="ECO:0000256" key="3">
    <source>
        <dbReference type="ARBA" id="ARBA00022553"/>
    </source>
</evidence>
<evidence type="ECO:0000256" key="2">
    <source>
        <dbReference type="ARBA" id="ARBA00012438"/>
    </source>
</evidence>
<evidence type="ECO:0000259" key="9">
    <source>
        <dbReference type="PROSITE" id="PS50113"/>
    </source>
</evidence>
<evidence type="ECO:0000259" key="7">
    <source>
        <dbReference type="PROSITE" id="PS50110"/>
    </source>
</evidence>
<dbReference type="SMART" id="SM00086">
    <property type="entry name" value="PAC"/>
    <property type="match status" value="3"/>
</dbReference>
<dbReference type="NCBIfam" id="TIGR00229">
    <property type="entry name" value="sensory_box"/>
    <property type="match status" value="3"/>
</dbReference>
<dbReference type="Pfam" id="PF05227">
    <property type="entry name" value="CHASE3"/>
    <property type="match status" value="1"/>
</dbReference>
<dbReference type="Proteomes" id="UP000239724">
    <property type="component" value="Unassembled WGS sequence"/>
</dbReference>
<feature type="domain" description="PAC" evidence="9">
    <location>
        <begin position="587"/>
        <end position="639"/>
    </location>
</feature>
<dbReference type="InterPro" id="IPR036097">
    <property type="entry name" value="HisK_dim/P_sf"/>
</dbReference>
<comment type="caution">
    <text evidence="10">The sequence shown here is derived from an EMBL/GenBank/DDBJ whole genome shotgun (WGS) entry which is preliminary data.</text>
</comment>
<dbReference type="SMART" id="SM00448">
    <property type="entry name" value="REC"/>
    <property type="match status" value="1"/>
</dbReference>
<dbReference type="InterPro" id="IPR036890">
    <property type="entry name" value="HATPase_C_sf"/>
</dbReference>
<evidence type="ECO:0000313" key="10">
    <source>
        <dbReference type="EMBL" id="PPQ33694.1"/>
    </source>
</evidence>
<dbReference type="InterPro" id="IPR011006">
    <property type="entry name" value="CheY-like_superfamily"/>
</dbReference>
<feature type="domain" description="Histidine kinase" evidence="6">
    <location>
        <begin position="652"/>
        <end position="874"/>
    </location>
</feature>
<dbReference type="InterPro" id="IPR013655">
    <property type="entry name" value="PAS_fold_3"/>
</dbReference>
<organism evidence="10 11">
    <name type="scientific">Rhodopila globiformis</name>
    <name type="common">Rhodopseudomonas globiformis</name>
    <dbReference type="NCBI Taxonomy" id="1071"/>
    <lineage>
        <taxon>Bacteria</taxon>
        <taxon>Pseudomonadati</taxon>
        <taxon>Pseudomonadota</taxon>
        <taxon>Alphaproteobacteria</taxon>
        <taxon>Acetobacterales</taxon>
        <taxon>Acetobacteraceae</taxon>
        <taxon>Rhodopila</taxon>
    </lineage>
</organism>
<evidence type="ECO:0000313" key="11">
    <source>
        <dbReference type="Proteomes" id="UP000239724"/>
    </source>
</evidence>
<gene>
    <name evidence="10" type="ORF">CCS01_13555</name>
</gene>
<dbReference type="InterPro" id="IPR003594">
    <property type="entry name" value="HATPase_dom"/>
</dbReference>
<dbReference type="PROSITE" id="PS50109">
    <property type="entry name" value="HIS_KIN"/>
    <property type="match status" value="1"/>
</dbReference>
<reference evidence="10 11" key="1">
    <citation type="journal article" date="2018" name="Arch. Microbiol.">
        <title>New insights into the metabolic potential of the phototrophic purple bacterium Rhodopila globiformis DSM 161(T) from its draft genome sequence and evidence for a vanadium-dependent nitrogenase.</title>
        <authorList>
            <person name="Imhoff J.F."/>
            <person name="Rahn T."/>
            <person name="Kunzel S."/>
            <person name="Neulinger S.C."/>
        </authorList>
    </citation>
    <scope>NUCLEOTIDE SEQUENCE [LARGE SCALE GENOMIC DNA]</scope>
    <source>
        <strain evidence="10 11">DSM 161</strain>
    </source>
</reference>
<evidence type="ECO:0000256" key="5">
    <source>
        <dbReference type="SAM" id="Phobius"/>
    </source>
</evidence>
<evidence type="ECO:0000256" key="4">
    <source>
        <dbReference type="PROSITE-ProRule" id="PRU00169"/>
    </source>
</evidence>
<dbReference type="InterPro" id="IPR035965">
    <property type="entry name" value="PAS-like_dom_sf"/>
</dbReference>
<dbReference type="PANTHER" id="PTHR43065">
    <property type="entry name" value="SENSOR HISTIDINE KINASE"/>
    <property type="match status" value="1"/>
</dbReference>
<dbReference type="SMART" id="SM00387">
    <property type="entry name" value="HATPase_c"/>
    <property type="match status" value="1"/>
</dbReference>
<feature type="modified residue" description="4-aspartylphosphate" evidence="4">
    <location>
        <position position="946"/>
    </location>
</feature>
<dbReference type="Pfam" id="PF00072">
    <property type="entry name" value="Response_reg"/>
    <property type="match status" value="1"/>
</dbReference>
<sequence>MRRLVMTHADSQPEPPGPLKIFSLRRRATWGVAAIAVLVMAMGLGARHVIRDRERSANEAVAQSDHAQALIATLGDLLIGADDAETGQRGFLLTGKPAYLGPYHHGIAATRRAAARARDLVAGNPRRQDRLRALETLLYNRQAVQSHTIDLAQAGDRAGAVAVVNTDEGQHLMDAIRATVAGMVADEQQVLQQHRAERQRSQHWSGYLLAGLLAAAAGGMALGAATVAWLLSAVTARKDAAAAADRRRLLAMMDLAAIMVRDLNGTIRFWSAGCQALYGYTAGTAVGQSSHALLQTVFPVPLAEIEAALLQDGHWSGELRHRRQDGAEVTVIAHKAMRREPDGRNLVMENVTDITDLRRAEAALRINEARLRLVQAVGGVAYTDQRSPADAALVSPEYARLYGLPPGQTHISVQEWAALVHPDDEDRLRSETGALFAQGGSLATEFRIRRPNGAVHWIAMRVETFPHADGTPGRVVSAHRDITEIVRAREEQASRAAELERLVAERTAALAEAEARFRAIFDSQFQMIGLLDPDGTVLEANQTACEITGLAPGQFAGRRFWDGAEWPDTERARLRQDVSEAAAGTLIRREVRIVDAGGHGLWIDFSLKPVRDAAGRVVWIIPEGRDITERRSLSSQLAQAQKVQALGQLAGGIAHDFNNILQAVEGAATLIERRPEDIDKSRRLARLAIEATSRGASITRRLLSFARKGELRTEVLSTAALLGDVREVLAHTLGTVITVRCVVPPDVPPVVADRGQLETVLVNLGTNARDAMPHGGTLTLAAAVETVAAGAPHPAGLAPGNYVRLSAADTGDGMDAATLAQATEPFFTTKAAGQGTGLGLPMVKAFAEQSGGAMAIDSAPGAGTTVTLWLRQAGDTVVPSPGEKPGRTGGLDASARVLLVDDDDMVRETMAAQLEELGFTMLVASGGAEALALLEAGEVVDALVSDLSMPDMNGVTTIERARTMRSRLPCFLLTGYVGERAALEAEDSFTLVRKPVSAQALAARIEAALAAGPG</sequence>
<dbReference type="Pfam" id="PF08448">
    <property type="entry name" value="PAS_4"/>
    <property type="match status" value="2"/>
</dbReference>
<dbReference type="AlphaFoldDB" id="A0A2S6NGI4"/>
<dbReference type="CDD" id="cd19410">
    <property type="entry name" value="HK9-like_sensor"/>
    <property type="match status" value="1"/>
</dbReference>
<accession>A0A2S6NGI4</accession>
<dbReference type="InterPro" id="IPR001610">
    <property type="entry name" value="PAC"/>
</dbReference>
<feature type="transmembrane region" description="Helical" evidence="5">
    <location>
        <begin position="28"/>
        <end position="46"/>
    </location>
</feature>
<dbReference type="PROSITE" id="PS50112">
    <property type="entry name" value="PAS"/>
    <property type="match status" value="2"/>
</dbReference>
<keyword evidence="11" id="KW-1185">Reference proteome</keyword>
<dbReference type="CDD" id="cd00130">
    <property type="entry name" value="PAS"/>
    <property type="match status" value="3"/>
</dbReference>
<dbReference type="Gene3D" id="2.10.70.100">
    <property type="match status" value="1"/>
</dbReference>
<keyword evidence="5" id="KW-1133">Transmembrane helix</keyword>
<dbReference type="PROSITE" id="PS50113">
    <property type="entry name" value="PAC"/>
    <property type="match status" value="3"/>
</dbReference>
<dbReference type="GO" id="GO:0000155">
    <property type="term" value="F:phosphorelay sensor kinase activity"/>
    <property type="evidence" value="ECO:0007669"/>
    <property type="project" value="InterPro"/>
</dbReference>
<dbReference type="RefSeq" id="WP_104519380.1">
    <property type="nucleotide sequence ID" value="NZ_NHRY01000139.1"/>
</dbReference>
<dbReference type="OrthoDB" id="9796100at2"/>
<feature type="domain" description="PAC" evidence="9">
    <location>
        <begin position="315"/>
        <end position="366"/>
    </location>
</feature>
<dbReference type="InterPro" id="IPR005467">
    <property type="entry name" value="His_kinase_dom"/>
</dbReference>
<dbReference type="SMART" id="SM00091">
    <property type="entry name" value="PAS"/>
    <property type="match status" value="3"/>
</dbReference>
<dbReference type="PRINTS" id="PR00344">
    <property type="entry name" value="BCTRLSENSOR"/>
</dbReference>
<evidence type="ECO:0000259" key="8">
    <source>
        <dbReference type="PROSITE" id="PS50112"/>
    </source>
</evidence>
<dbReference type="SUPFAM" id="SSF47384">
    <property type="entry name" value="Homodimeric domain of signal transducing histidine kinase"/>
    <property type="match status" value="1"/>
</dbReference>
<dbReference type="SUPFAM" id="SSF55785">
    <property type="entry name" value="PYP-like sensor domain (PAS domain)"/>
    <property type="match status" value="3"/>
</dbReference>
<feature type="domain" description="Response regulatory" evidence="7">
    <location>
        <begin position="896"/>
        <end position="1009"/>
    </location>
</feature>
<dbReference type="SUPFAM" id="SSF55874">
    <property type="entry name" value="ATPase domain of HSP90 chaperone/DNA topoisomerase II/histidine kinase"/>
    <property type="match status" value="1"/>
</dbReference>
<keyword evidence="5" id="KW-0812">Transmembrane</keyword>
<protein>
    <recommendedName>
        <fullName evidence="2">histidine kinase</fullName>
        <ecNumber evidence="2">2.7.13.3</ecNumber>
    </recommendedName>
</protein>
<evidence type="ECO:0000259" key="6">
    <source>
        <dbReference type="PROSITE" id="PS50109"/>
    </source>
</evidence>
<keyword evidence="5" id="KW-0472">Membrane</keyword>
<feature type="domain" description="PAS" evidence="8">
    <location>
        <begin position="513"/>
        <end position="558"/>
    </location>
</feature>
<dbReference type="InterPro" id="IPR000014">
    <property type="entry name" value="PAS"/>
</dbReference>
<feature type="transmembrane region" description="Helical" evidence="5">
    <location>
        <begin position="207"/>
        <end position="231"/>
    </location>
</feature>
<dbReference type="InterPro" id="IPR000700">
    <property type="entry name" value="PAS-assoc_C"/>
</dbReference>
<dbReference type="Gene3D" id="3.30.565.10">
    <property type="entry name" value="Histidine kinase-like ATPase, C-terminal domain"/>
    <property type="match status" value="1"/>
</dbReference>
<dbReference type="InterPro" id="IPR001789">
    <property type="entry name" value="Sig_transdc_resp-reg_receiver"/>
</dbReference>